<accession>A0A8J6HVT0</accession>
<dbReference type="Proteomes" id="UP000657177">
    <property type="component" value="Unassembled WGS sequence"/>
</dbReference>
<gene>
    <name evidence="4" type="ORF">G5B42_00820</name>
</gene>
<dbReference type="InterPro" id="IPR002173">
    <property type="entry name" value="Carboh/pur_kinase_PfkB_CS"/>
</dbReference>
<evidence type="ECO:0000256" key="1">
    <source>
        <dbReference type="ARBA" id="ARBA00022679"/>
    </source>
</evidence>
<keyword evidence="2 4" id="KW-0418">Kinase</keyword>
<dbReference type="EMBL" id="JAAKDE010000001">
    <property type="protein sequence ID" value="MBA2132102.1"/>
    <property type="molecule type" value="Genomic_DNA"/>
</dbReference>
<reference evidence="4" key="1">
    <citation type="submission" date="2020-06" db="EMBL/GenBank/DDBJ databases">
        <title>Novel chitinolytic bacterium.</title>
        <authorList>
            <person name="Ungkulpasvich U."/>
            <person name="Kosugi A."/>
            <person name="Uke A."/>
        </authorList>
    </citation>
    <scope>NUCLEOTIDE SEQUENCE</scope>
    <source>
        <strain evidence="4">UUS1-1</strain>
    </source>
</reference>
<dbReference type="Pfam" id="PF00294">
    <property type="entry name" value="PfkB"/>
    <property type="match status" value="1"/>
</dbReference>
<dbReference type="SUPFAM" id="SSF53613">
    <property type="entry name" value="Ribokinase-like"/>
    <property type="match status" value="1"/>
</dbReference>
<dbReference type="Gene3D" id="3.40.1190.20">
    <property type="match status" value="1"/>
</dbReference>
<dbReference type="GO" id="GO:0016301">
    <property type="term" value="F:kinase activity"/>
    <property type="evidence" value="ECO:0007669"/>
    <property type="project" value="UniProtKB-KW"/>
</dbReference>
<organism evidence="4 5">
    <name type="scientific">Capillibacterium thermochitinicola</name>
    <dbReference type="NCBI Taxonomy" id="2699427"/>
    <lineage>
        <taxon>Bacteria</taxon>
        <taxon>Bacillati</taxon>
        <taxon>Bacillota</taxon>
        <taxon>Capillibacterium</taxon>
    </lineage>
</organism>
<dbReference type="PROSITE" id="PS00584">
    <property type="entry name" value="PFKB_KINASES_2"/>
    <property type="match status" value="1"/>
</dbReference>
<dbReference type="AlphaFoldDB" id="A0A8J6HVT0"/>
<dbReference type="RefSeq" id="WP_181338532.1">
    <property type="nucleotide sequence ID" value="NZ_JAAKDE010000001.1"/>
</dbReference>
<evidence type="ECO:0000313" key="4">
    <source>
        <dbReference type="EMBL" id="MBA2132102.1"/>
    </source>
</evidence>
<keyword evidence="5" id="KW-1185">Reference proteome</keyword>
<evidence type="ECO:0000259" key="3">
    <source>
        <dbReference type="Pfam" id="PF00294"/>
    </source>
</evidence>
<evidence type="ECO:0000313" key="5">
    <source>
        <dbReference type="Proteomes" id="UP000657177"/>
    </source>
</evidence>
<feature type="domain" description="Carbohydrate kinase PfkB" evidence="3">
    <location>
        <begin position="8"/>
        <end position="310"/>
    </location>
</feature>
<keyword evidence="1" id="KW-0808">Transferase</keyword>
<dbReference type="InterPro" id="IPR011611">
    <property type="entry name" value="PfkB_dom"/>
</dbReference>
<dbReference type="PANTHER" id="PTHR10584">
    <property type="entry name" value="SUGAR KINASE"/>
    <property type="match status" value="1"/>
</dbReference>
<dbReference type="CDD" id="cd01166">
    <property type="entry name" value="KdgK"/>
    <property type="match status" value="1"/>
</dbReference>
<protein>
    <submittedName>
        <fullName evidence="4">Sugar kinase</fullName>
    </submittedName>
</protein>
<dbReference type="InterPro" id="IPR029056">
    <property type="entry name" value="Ribokinase-like"/>
</dbReference>
<evidence type="ECO:0000256" key="2">
    <source>
        <dbReference type="ARBA" id="ARBA00022777"/>
    </source>
</evidence>
<comment type="caution">
    <text evidence="4">The sequence shown here is derived from an EMBL/GenBank/DDBJ whole genome shotgun (WGS) entry which is preliminary data.</text>
</comment>
<dbReference type="PANTHER" id="PTHR10584:SF166">
    <property type="entry name" value="RIBOKINASE"/>
    <property type="match status" value="1"/>
</dbReference>
<name>A0A8J6HVT0_9FIRM</name>
<proteinExistence type="predicted"/>
<sequence>MLAKAKGKKVVVVGDAGVDIIVHFPRFLNDERTKVEYKTPFLIGGGTAANTAVALARLGIPPSFIGTVGDDQYGRYVVEDLRKENVNIDHLIVDPETNTVGVFAFIDERGERYLWGWPRTKQSFQKLDPARVDFDLIKQADWVHSSGMAIVAASSARETITEILKVAHQAGVTTSFDLNLRVDHGALDPAYKEAVLTILEYCHYVLGSGAEEYYYLNPEADWRATARSLVRADRTVIARMGAGGSLAYAAQEEVYAEAYPVQVVDVVGAGDIYNAGFIAARLCGWSLKESIGLGNAVAGFSVTRESARSSPRVEELIAFLQAY</sequence>
<dbReference type="PROSITE" id="PS00583">
    <property type="entry name" value="PFKB_KINASES_1"/>
    <property type="match status" value="1"/>
</dbReference>